<dbReference type="PROSITE" id="PS00134">
    <property type="entry name" value="TRYPSIN_HIS"/>
    <property type="match status" value="1"/>
</dbReference>
<dbReference type="InterPro" id="IPR028994">
    <property type="entry name" value="Integrin_alpha_N"/>
</dbReference>
<keyword evidence="2" id="KW-0732">Signal</keyword>
<dbReference type="OrthoDB" id="3507155at2"/>
<dbReference type="AlphaFoldDB" id="A0A8B1N075"/>
<name>A0A8B1N075_9ACTN</name>
<dbReference type="KEGG" id="sauh:SU9_001885"/>
<reference evidence="3" key="2">
    <citation type="submission" date="2021-04" db="EMBL/GenBank/DDBJ databases">
        <authorList>
            <person name="Wen M.-L."/>
            <person name="Han X.-L."/>
            <person name="Xiong J."/>
        </authorList>
    </citation>
    <scope>NUCLEOTIDE SEQUENCE</scope>
    <source>
        <strain evidence="3">AGR0001</strain>
    </source>
</reference>
<dbReference type="InterPro" id="IPR009003">
    <property type="entry name" value="Peptidase_S1_PA"/>
</dbReference>
<dbReference type="GO" id="GO:0006508">
    <property type="term" value="P:proteolysis"/>
    <property type="evidence" value="ECO:0007669"/>
    <property type="project" value="InterPro"/>
</dbReference>
<dbReference type="SUPFAM" id="SSF69318">
    <property type="entry name" value="Integrin alpha N-terminal domain"/>
    <property type="match status" value="1"/>
</dbReference>
<dbReference type="GO" id="GO:0004252">
    <property type="term" value="F:serine-type endopeptidase activity"/>
    <property type="evidence" value="ECO:0007669"/>
    <property type="project" value="InterPro"/>
</dbReference>
<evidence type="ECO:0000256" key="2">
    <source>
        <dbReference type="SAM" id="SignalP"/>
    </source>
</evidence>
<reference evidence="3" key="1">
    <citation type="journal article" date="2012" name="J. Bacteriol.">
        <title>Genome Sequence of Streptomyces auratus Strain AGR0001, a Phoslactomycin-Producing Actinomycete.</title>
        <authorList>
            <person name="Han X."/>
            <person name="Li M."/>
            <person name="Ding Z."/>
            <person name="Zhao J."/>
            <person name="Ji K."/>
            <person name="Wen M."/>
            <person name="Lu T."/>
        </authorList>
    </citation>
    <scope>NUCLEOTIDE SEQUENCE</scope>
    <source>
        <strain evidence="3">AGR0001</strain>
    </source>
</reference>
<dbReference type="SUPFAM" id="SSF50494">
    <property type="entry name" value="Trypsin-like serine proteases"/>
    <property type="match status" value="1"/>
</dbReference>
<dbReference type="Proteomes" id="UP000009036">
    <property type="component" value="Chromosome"/>
</dbReference>
<evidence type="ECO:0000313" key="3">
    <source>
        <dbReference type="EMBL" id="QTZ90363.1"/>
    </source>
</evidence>
<organism evidence="3 4">
    <name type="scientific">Streptomyces auratus AGR0001</name>
    <dbReference type="NCBI Taxonomy" id="1160718"/>
    <lineage>
        <taxon>Bacteria</taxon>
        <taxon>Bacillati</taxon>
        <taxon>Actinomycetota</taxon>
        <taxon>Actinomycetes</taxon>
        <taxon>Kitasatosporales</taxon>
        <taxon>Streptomycetaceae</taxon>
        <taxon>Streptomyces</taxon>
    </lineage>
</organism>
<feature type="compositionally biased region" description="Basic and acidic residues" evidence="1">
    <location>
        <begin position="109"/>
        <end position="118"/>
    </location>
</feature>
<dbReference type="InterPro" id="IPR043504">
    <property type="entry name" value="Peptidase_S1_PA_chymotrypsin"/>
</dbReference>
<dbReference type="Pfam" id="PF13365">
    <property type="entry name" value="Trypsin_2"/>
    <property type="match status" value="1"/>
</dbReference>
<protein>
    <submittedName>
        <fullName evidence="3">Trypsin-like peptidase domain-containing protein</fullName>
    </submittedName>
</protein>
<gene>
    <name evidence="3" type="ORF">SU9_001885</name>
</gene>
<feature type="chain" id="PRO_5032776914" evidence="2">
    <location>
        <begin position="25"/>
        <end position="646"/>
    </location>
</feature>
<feature type="region of interest" description="Disordered" evidence="1">
    <location>
        <begin position="100"/>
        <end position="131"/>
    </location>
</feature>
<proteinExistence type="predicted"/>
<dbReference type="Gene3D" id="2.40.10.10">
    <property type="entry name" value="Trypsin-like serine proteases"/>
    <property type="match status" value="2"/>
</dbReference>
<feature type="compositionally biased region" description="Pro residues" evidence="1">
    <location>
        <begin position="51"/>
        <end position="70"/>
    </location>
</feature>
<dbReference type="InterPro" id="IPR018114">
    <property type="entry name" value="TRYPSIN_HIS"/>
</dbReference>
<evidence type="ECO:0000256" key="1">
    <source>
        <dbReference type="SAM" id="MobiDB-lite"/>
    </source>
</evidence>
<keyword evidence="4" id="KW-1185">Reference proteome</keyword>
<dbReference type="EMBL" id="CP072931">
    <property type="protein sequence ID" value="QTZ90363.1"/>
    <property type="molecule type" value="Genomic_DNA"/>
</dbReference>
<feature type="region of interest" description="Disordered" evidence="1">
    <location>
        <begin position="47"/>
        <end position="79"/>
    </location>
</feature>
<accession>A0A8B1N075</accession>
<sequence>MRRIPWTRTATMGVCASIASLALAAPATAVPDLPGRAPAWATRSVAAPLSHPTPPAPPAAPTTPPPPGAPVKPSKGVTPDEIRKAQEAERYWTPERIRSAVPVEVPETGGKDPDERRAPAVRGKPSLREPSHEVGAGIATVGVFLIRSTDGSPTPNQFCTANSVTSPTKSLVITAAHCLKGNKSYSKVAFVPGYRAGASTPGQAGETPYGIFPMQEGKVWIDGRYLSPAPYDDVDFAFLRVGPNSRGQLLEDATGTGNTLTTTSSANLARKDVTLIGYPGGQKTPLQCTNDTSAVKNRFMEIKCARFRSGVSGGPFLDGFDGSRGKLVGVIGGYNTGGLSDDISYSSQFDDDVVRLYDQAVGDAEPDEPNLMGSAGTWQHATVLAAGSFHTASVRDDRSDLIVRWSDGEVSLYPGNGKFGFRKDVQLLKKNKDWEQAQVITAGDFTGDGTDDLLVRWANGRMTLYKDVDETNKLTDAIQLRGPNSTWTHAANITAGRFGGGNTAKDDLVVRWDGGGVTLYTDVDAAGLHAEKQLAKSNTTWPHTADLAAGDFSGPSGDQDLFVRWDDGEVTVYEDIAAAGLKKEHQLRPAKSAWRSGLLVTAGAFGGGSGQDDLVALWPKGKLSLYADTTATSLAREHNLVPAMAD</sequence>
<feature type="signal peptide" evidence="2">
    <location>
        <begin position="1"/>
        <end position="24"/>
    </location>
</feature>
<evidence type="ECO:0000313" key="4">
    <source>
        <dbReference type="Proteomes" id="UP000009036"/>
    </source>
</evidence>
<dbReference type="RefSeq" id="WP_078568862.1">
    <property type="nucleotide sequence ID" value="NZ_CP072931.1"/>
</dbReference>